<organism evidence="2 3">
    <name type="scientific">Halopiger aswanensis</name>
    <dbReference type="NCBI Taxonomy" id="148449"/>
    <lineage>
        <taxon>Archaea</taxon>
        <taxon>Methanobacteriati</taxon>
        <taxon>Methanobacteriota</taxon>
        <taxon>Stenosarchaea group</taxon>
        <taxon>Halobacteria</taxon>
        <taxon>Halobacteriales</taxon>
        <taxon>Natrialbaceae</taxon>
        <taxon>Halopiger</taxon>
    </lineage>
</organism>
<reference evidence="2 3" key="1">
    <citation type="submission" date="2018-09" db="EMBL/GenBank/DDBJ databases">
        <title>Genomic Encyclopedia of Archaeal and Bacterial Type Strains, Phase II (KMG-II): from individual species to whole genera.</title>
        <authorList>
            <person name="Goeker M."/>
        </authorList>
    </citation>
    <scope>NUCLEOTIDE SEQUENCE [LARGE SCALE GENOMIC DNA]</scope>
    <source>
        <strain evidence="2 3">DSM 13151</strain>
    </source>
</reference>
<dbReference type="Proteomes" id="UP000283805">
    <property type="component" value="Unassembled WGS sequence"/>
</dbReference>
<keyword evidence="3" id="KW-1185">Reference proteome</keyword>
<accession>A0A419WD78</accession>
<dbReference type="EMBL" id="RAPO01000003">
    <property type="protein sequence ID" value="RKD93431.1"/>
    <property type="molecule type" value="Genomic_DNA"/>
</dbReference>
<dbReference type="Gene3D" id="1.10.10.10">
    <property type="entry name" value="Winged helix-like DNA-binding domain superfamily/Winged helix DNA-binding domain"/>
    <property type="match status" value="1"/>
</dbReference>
<dbReference type="OrthoDB" id="10985at2157"/>
<dbReference type="AlphaFoldDB" id="A0A419WD78"/>
<sequence length="134" mass="14318">MSATNSDAKRGWPREEDTADPQHVLAALDDDACRAILEATSDESLTATELSEQCDIPTSTAYRKVEKLTEANLVEERVRINTSGKHATEYRRSFDDVVVSVADGGVEIEMTSPDADGDSSANTNASSAQPVAGD</sequence>
<proteinExistence type="predicted"/>
<gene>
    <name evidence="2" type="ORF">ATJ93_3055</name>
</gene>
<feature type="region of interest" description="Disordered" evidence="1">
    <location>
        <begin position="1"/>
        <end position="21"/>
    </location>
</feature>
<evidence type="ECO:0000313" key="3">
    <source>
        <dbReference type="Proteomes" id="UP000283805"/>
    </source>
</evidence>
<protein>
    <submittedName>
        <fullName evidence="2">Helix-turn-helix protein</fullName>
    </submittedName>
</protein>
<evidence type="ECO:0000256" key="1">
    <source>
        <dbReference type="SAM" id="MobiDB-lite"/>
    </source>
</evidence>
<feature type="region of interest" description="Disordered" evidence="1">
    <location>
        <begin position="108"/>
        <end position="134"/>
    </location>
</feature>
<dbReference type="InterPro" id="IPR036390">
    <property type="entry name" value="WH_DNA-bd_sf"/>
</dbReference>
<feature type="compositionally biased region" description="Basic and acidic residues" evidence="1">
    <location>
        <begin position="7"/>
        <end position="16"/>
    </location>
</feature>
<comment type="caution">
    <text evidence="2">The sequence shown here is derived from an EMBL/GenBank/DDBJ whole genome shotgun (WGS) entry which is preliminary data.</text>
</comment>
<dbReference type="InterPro" id="IPR011991">
    <property type="entry name" value="ArsR-like_HTH"/>
</dbReference>
<dbReference type="CDD" id="cd00090">
    <property type="entry name" value="HTH_ARSR"/>
    <property type="match status" value="1"/>
</dbReference>
<dbReference type="InterPro" id="IPR036388">
    <property type="entry name" value="WH-like_DNA-bd_sf"/>
</dbReference>
<dbReference type="RefSeq" id="WP_120245449.1">
    <property type="nucleotide sequence ID" value="NZ_RAPO01000003.1"/>
</dbReference>
<evidence type="ECO:0000313" key="2">
    <source>
        <dbReference type="EMBL" id="RKD93431.1"/>
    </source>
</evidence>
<name>A0A419WD78_9EURY</name>
<feature type="compositionally biased region" description="Polar residues" evidence="1">
    <location>
        <begin position="119"/>
        <end position="134"/>
    </location>
</feature>
<dbReference type="SUPFAM" id="SSF46785">
    <property type="entry name" value="Winged helix' DNA-binding domain"/>
    <property type="match status" value="1"/>
</dbReference>
<dbReference type="Pfam" id="PF12840">
    <property type="entry name" value="HTH_20"/>
    <property type="match status" value="1"/>
</dbReference>